<evidence type="ECO:0000256" key="1">
    <source>
        <dbReference type="SAM" id="MobiDB-lite"/>
    </source>
</evidence>
<organism evidence="2">
    <name type="scientific">Timema poppense</name>
    <name type="common">Walking stick</name>
    <dbReference type="NCBI Taxonomy" id="170557"/>
    <lineage>
        <taxon>Eukaryota</taxon>
        <taxon>Metazoa</taxon>
        <taxon>Ecdysozoa</taxon>
        <taxon>Arthropoda</taxon>
        <taxon>Hexapoda</taxon>
        <taxon>Insecta</taxon>
        <taxon>Pterygota</taxon>
        <taxon>Neoptera</taxon>
        <taxon>Polyneoptera</taxon>
        <taxon>Phasmatodea</taxon>
        <taxon>Timematodea</taxon>
        <taxon>Timematoidea</taxon>
        <taxon>Timematidae</taxon>
        <taxon>Timema</taxon>
    </lineage>
</organism>
<feature type="region of interest" description="Disordered" evidence="1">
    <location>
        <begin position="173"/>
        <end position="205"/>
    </location>
</feature>
<protein>
    <submittedName>
        <fullName evidence="2">Uncharacterized protein</fullName>
    </submittedName>
</protein>
<name>A0A7R9H2G8_TIMPO</name>
<reference evidence="2" key="1">
    <citation type="submission" date="2020-11" db="EMBL/GenBank/DDBJ databases">
        <authorList>
            <person name="Tran Van P."/>
        </authorList>
    </citation>
    <scope>NUCLEOTIDE SEQUENCE</scope>
</reference>
<feature type="region of interest" description="Disordered" evidence="1">
    <location>
        <begin position="232"/>
        <end position="255"/>
    </location>
</feature>
<feature type="compositionally biased region" description="Basic and acidic residues" evidence="1">
    <location>
        <begin position="190"/>
        <end position="205"/>
    </location>
</feature>
<sequence>MPNLVESSIILTGLSPKLPIVSNGTTNPVANGNITSFLWKSIFSPKFTMNLFPKITSRHVSQYAKLAKMVVDLQDSEVKLQQLLNTLDRVAVDLAKAENELPDYTESHHMQRFAHLLEVLQAQEDMYQNICKNRSMTEMGSNVSPVHTMYGNNRPTSDANTSRSSIEPVIALGRSSHGQEPSGAVLKSSDSARRNELKMKVEESQRKALQDHQVALVALQQKAQDQLKEAKVAQVRTTSDKDNTKQKLVKHNSSP</sequence>
<accession>A0A7R9H2G8</accession>
<dbReference type="EMBL" id="OD002504">
    <property type="protein sequence ID" value="CAD7405393.1"/>
    <property type="molecule type" value="Genomic_DNA"/>
</dbReference>
<evidence type="ECO:0000313" key="2">
    <source>
        <dbReference type="EMBL" id="CAD7405393.1"/>
    </source>
</evidence>
<gene>
    <name evidence="2" type="ORF">TPSB3V08_LOCUS4961</name>
</gene>
<proteinExistence type="predicted"/>
<dbReference type="AlphaFoldDB" id="A0A7R9H2G8"/>